<keyword evidence="10" id="KW-0347">Helicase</keyword>
<dbReference type="SUPFAM" id="SSF51735">
    <property type="entry name" value="NAD(P)-binding Rossmann-fold domains"/>
    <property type="match status" value="1"/>
</dbReference>
<evidence type="ECO:0000256" key="15">
    <source>
        <dbReference type="ARBA" id="ARBA00023027"/>
    </source>
</evidence>
<dbReference type="CDD" id="cd17949">
    <property type="entry name" value="DEADc_DDX31"/>
    <property type="match status" value="1"/>
</dbReference>
<keyword evidence="18" id="KW-1208">Phospholipid metabolism</keyword>
<evidence type="ECO:0000256" key="3">
    <source>
        <dbReference type="ARBA" id="ARBA00011009"/>
    </source>
</evidence>
<dbReference type="GO" id="GO:0016787">
    <property type="term" value="F:hydrolase activity"/>
    <property type="evidence" value="ECO:0007669"/>
    <property type="project" value="UniProtKB-KW"/>
</dbReference>
<dbReference type="PANTHER" id="PTHR24015">
    <property type="entry name" value="OS07G0578800 PROTEIN-RELATED"/>
    <property type="match status" value="1"/>
</dbReference>
<feature type="compositionally biased region" description="Basic residues" evidence="26">
    <location>
        <begin position="1032"/>
        <end position="1041"/>
    </location>
</feature>
<evidence type="ECO:0000256" key="10">
    <source>
        <dbReference type="ARBA" id="ARBA00022806"/>
    </source>
</evidence>
<evidence type="ECO:0000256" key="11">
    <source>
        <dbReference type="ARBA" id="ARBA00022840"/>
    </source>
</evidence>
<evidence type="ECO:0000259" key="28">
    <source>
        <dbReference type="PROSITE" id="PS51194"/>
    </source>
</evidence>
<dbReference type="GO" id="GO:0009451">
    <property type="term" value="P:RNA modification"/>
    <property type="evidence" value="ECO:0007669"/>
    <property type="project" value="InterPro"/>
</dbReference>
<dbReference type="Pfam" id="PF07479">
    <property type="entry name" value="NAD_Gly3P_dh_C"/>
    <property type="match status" value="1"/>
</dbReference>
<feature type="repeat" description="PPR" evidence="23">
    <location>
        <begin position="1432"/>
        <end position="1466"/>
    </location>
</feature>
<feature type="short sequence motif" description="Q motif" evidence="22">
    <location>
        <begin position="518"/>
        <end position="547"/>
    </location>
</feature>
<feature type="repeat" description="PPR" evidence="23">
    <location>
        <begin position="1089"/>
        <end position="1123"/>
    </location>
</feature>
<dbReference type="PROSITE" id="PS51194">
    <property type="entry name" value="HELICASE_CTER"/>
    <property type="match status" value="1"/>
</dbReference>
<reference evidence="30 31" key="1">
    <citation type="submission" date="2022-03" db="EMBL/GenBank/DDBJ databases">
        <authorList>
            <person name="Nunn A."/>
            <person name="Chopra R."/>
            <person name="Nunn A."/>
            <person name="Contreras Garrido A."/>
        </authorList>
    </citation>
    <scope>NUCLEOTIDE SEQUENCE [LARGE SCALE GENOMIC DNA]</scope>
</reference>
<evidence type="ECO:0000313" key="30">
    <source>
        <dbReference type="EMBL" id="CAH2058598.1"/>
    </source>
</evidence>
<dbReference type="GO" id="GO:0005524">
    <property type="term" value="F:ATP binding"/>
    <property type="evidence" value="ECO:0007669"/>
    <property type="project" value="UniProtKB-KW"/>
</dbReference>
<evidence type="ECO:0000259" key="29">
    <source>
        <dbReference type="PROSITE" id="PS51195"/>
    </source>
</evidence>
<evidence type="ECO:0000259" key="27">
    <source>
        <dbReference type="PROSITE" id="PS51192"/>
    </source>
</evidence>
<keyword evidence="17" id="KW-0594">Phospholipid biosynthesis</keyword>
<evidence type="ECO:0000256" key="18">
    <source>
        <dbReference type="ARBA" id="ARBA00023264"/>
    </source>
</evidence>
<keyword evidence="6" id="KW-0934">Plastid</keyword>
<dbReference type="Pfam" id="PF13959">
    <property type="entry name" value="CTE_SPB4"/>
    <property type="match status" value="1"/>
</dbReference>
<dbReference type="NCBIfam" id="NF000942">
    <property type="entry name" value="PRK00094.1-4"/>
    <property type="match status" value="1"/>
</dbReference>
<dbReference type="InterPro" id="IPR025313">
    <property type="entry name" value="SPB4-like_CTE"/>
</dbReference>
<feature type="domain" description="Helicase C-terminal" evidence="28">
    <location>
        <begin position="773"/>
        <end position="943"/>
    </location>
</feature>
<dbReference type="GO" id="GO:0009507">
    <property type="term" value="C:chloroplast"/>
    <property type="evidence" value="ECO:0007669"/>
    <property type="project" value="UniProtKB-SubCell"/>
</dbReference>
<evidence type="ECO:0000256" key="21">
    <source>
        <dbReference type="ARBA" id="ARBA00048683"/>
    </source>
</evidence>
<dbReference type="GO" id="GO:0046168">
    <property type="term" value="P:glycerol-3-phosphate catabolic process"/>
    <property type="evidence" value="ECO:0007669"/>
    <property type="project" value="UniProtKB-UniRule"/>
</dbReference>
<dbReference type="PROSITE" id="PS51195">
    <property type="entry name" value="Q_MOTIF"/>
    <property type="match status" value="1"/>
</dbReference>
<dbReference type="Proteomes" id="UP000836841">
    <property type="component" value="Chromosome 4"/>
</dbReference>
<name>A0AAU9SAJ6_THLAR</name>
<dbReference type="SMART" id="SM01178">
    <property type="entry name" value="DUF4217"/>
    <property type="match status" value="1"/>
</dbReference>
<dbReference type="PROSITE" id="PS00957">
    <property type="entry name" value="NAD_G3PDH"/>
    <property type="match status" value="1"/>
</dbReference>
<dbReference type="Pfam" id="PF01210">
    <property type="entry name" value="NAD_Gly3P_dh_N"/>
    <property type="match status" value="1"/>
</dbReference>
<dbReference type="Gene3D" id="3.40.50.720">
    <property type="entry name" value="NAD(P)-binding Rossmann-like Domain"/>
    <property type="match status" value="1"/>
</dbReference>
<keyword evidence="12" id="KW-0694">RNA-binding</keyword>
<feature type="compositionally biased region" description="Basic residues" evidence="26">
    <location>
        <begin position="1049"/>
        <end position="1058"/>
    </location>
</feature>
<dbReference type="Pfam" id="PF00271">
    <property type="entry name" value="Helicase_C"/>
    <property type="match status" value="1"/>
</dbReference>
<dbReference type="InterPro" id="IPR008927">
    <property type="entry name" value="6-PGluconate_DH-like_C_sf"/>
</dbReference>
<keyword evidence="15 24" id="KW-0520">NAD</keyword>
<dbReference type="FunFam" id="1.10.1040.10:FF:000031">
    <property type="entry name" value="Glycerol-3-phosphate dehydrogenase (NAD(P)(+))"/>
    <property type="match status" value="1"/>
</dbReference>
<dbReference type="InterPro" id="IPR013328">
    <property type="entry name" value="6PGD_dom2"/>
</dbReference>
<evidence type="ECO:0000256" key="14">
    <source>
        <dbReference type="ARBA" id="ARBA00023002"/>
    </source>
</evidence>
<dbReference type="InterPro" id="IPR036291">
    <property type="entry name" value="NAD(P)-bd_dom_sf"/>
</dbReference>
<gene>
    <name evidence="30" type="ORF">TAV2_LOCUS14660</name>
</gene>
<accession>A0AAU9SAJ6</accession>
<dbReference type="Pfam" id="PF01535">
    <property type="entry name" value="PPR"/>
    <property type="match status" value="6"/>
</dbReference>
<evidence type="ECO:0000256" key="8">
    <source>
        <dbReference type="ARBA" id="ARBA00022741"/>
    </source>
</evidence>
<dbReference type="GO" id="GO:0051287">
    <property type="term" value="F:NAD binding"/>
    <property type="evidence" value="ECO:0007669"/>
    <property type="project" value="UniProtKB-UniRule"/>
</dbReference>
<dbReference type="SUPFAM" id="SSF52540">
    <property type="entry name" value="P-loop containing nucleoside triphosphate hydrolases"/>
    <property type="match status" value="2"/>
</dbReference>
<dbReference type="CDD" id="cd18787">
    <property type="entry name" value="SF2_C_DEAD"/>
    <property type="match status" value="1"/>
</dbReference>
<evidence type="ECO:0000256" key="13">
    <source>
        <dbReference type="ARBA" id="ARBA00022946"/>
    </source>
</evidence>
<evidence type="ECO:0000256" key="23">
    <source>
        <dbReference type="PROSITE-ProRule" id="PRU00708"/>
    </source>
</evidence>
<dbReference type="InterPro" id="IPR011545">
    <property type="entry name" value="DEAD/DEAH_box_helicase_dom"/>
</dbReference>
<keyword evidence="9" id="KW-0378">Hydrolase</keyword>
<dbReference type="Pfam" id="PF13041">
    <property type="entry name" value="PPR_2"/>
    <property type="match status" value="2"/>
</dbReference>
<comment type="pathway">
    <text evidence="2">Lipid metabolism.</text>
</comment>
<evidence type="ECO:0000256" key="17">
    <source>
        <dbReference type="ARBA" id="ARBA00023209"/>
    </source>
</evidence>
<dbReference type="SUPFAM" id="SSF48179">
    <property type="entry name" value="6-phosphogluconate dehydrogenase C-terminal domain-like"/>
    <property type="match status" value="1"/>
</dbReference>
<evidence type="ECO:0000256" key="9">
    <source>
        <dbReference type="ARBA" id="ARBA00022801"/>
    </source>
</evidence>
<keyword evidence="4" id="KW-0444">Lipid biosynthesis</keyword>
<organism evidence="30 31">
    <name type="scientific">Thlaspi arvense</name>
    <name type="common">Field penny-cress</name>
    <dbReference type="NCBI Taxonomy" id="13288"/>
    <lineage>
        <taxon>Eukaryota</taxon>
        <taxon>Viridiplantae</taxon>
        <taxon>Streptophyta</taxon>
        <taxon>Embryophyta</taxon>
        <taxon>Tracheophyta</taxon>
        <taxon>Spermatophyta</taxon>
        <taxon>Magnoliopsida</taxon>
        <taxon>eudicotyledons</taxon>
        <taxon>Gunneridae</taxon>
        <taxon>Pentapetalae</taxon>
        <taxon>rosids</taxon>
        <taxon>malvids</taxon>
        <taxon>Brassicales</taxon>
        <taxon>Brassicaceae</taxon>
        <taxon>Thlaspideae</taxon>
        <taxon>Thlaspi</taxon>
    </lineage>
</organism>
<keyword evidence="8" id="KW-0547">Nucleotide-binding</keyword>
<evidence type="ECO:0000256" key="6">
    <source>
        <dbReference type="ARBA" id="ARBA00022640"/>
    </source>
</evidence>
<dbReference type="PROSITE" id="PS51375">
    <property type="entry name" value="PPR"/>
    <property type="match status" value="5"/>
</dbReference>
<dbReference type="InterPro" id="IPR006168">
    <property type="entry name" value="G3P_DH_NAD-dep"/>
</dbReference>
<evidence type="ECO:0000256" key="25">
    <source>
        <dbReference type="RuleBase" id="RU361243"/>
    </source>
</evidence>
<feature type="region of interest" description="Disordered" evidence="26">
    <location>
        <begin position="488"/>
        <end position="508"/>
    </location>
</feature>
<keyword evidence="14 24" id="KW-0560">Oxidoreductase</keyword>
<comment type="catalytic activity">
    <reaction evidence="21 25">
        <text>sn-glycerol 3-phosphate + NAD(+) = dihydroxyacetone phosphate + NADH + H(+)</text>
        <dbReference type="Rhea" id="RHEA:11092"/>
        <dbReference type="ChEBI" id="CHEBI:15378"/>
        <dbReference type="ChEBI" id="CHEBI:57540"/>
        <dbReference type="ChEBI" id="CHEBI:57597"/>
        <dbReference type="ChEBI" id="CHEBI:57642"/>
        <dbReference type="ChEBI" id="CHEBI:57945"/>
        <dbReference type="EC" id="1.1.1.8"/>
    </reaction>
</comment>
<keyword evidence="13" id="KW-0809">Transit peptide</keyword>
<feature type="domain" description="DEAD-box RNA helicase Q" evidence="29">
    <location>
        <begin position="518"/>
        <end position="547"/>
    </location>
</feature>
<dbReference type="InterPro" id="IPR011990">
    <property type="entry name" value="TPR-like_helical_dom_sf"/>
</dbReference>
<dbReference type="InterPro" id="IPR006109">
    <property type="entry name" value="G3P_DH_NAD-dep_C"/>
</dbReference>
<evidence type="ECO:0000256" key="20">
    <source>
        <dbReference type="ARBA" id="ARBA00037925"/>
    </source>
</evidence>
<evidence type="ECO:0000256" key="5">
    <source>
        <dbReference type="ARBA" id="ARBA00022528"/>
    </source>
</evidence>
<evidence type="ECO:0000256" key="26">
    <source>
        <dbReference type="SAM" id="MobiDB-lite"/>
    </source>
</evidence>
<dbReference type="InterPro" id="IPR011128">
    <property type="entry name" value="G3P_DH_NAD-dep_N"/>
</dbReference>
<dbReference type="InterPro" id="IPR046960">
    <property type="entry name" value="PPR_At4g14850-like_plant"/>
</dbReference>
<feature type="domain" description="Helicase ATP-binding" evidence="27">
    <location>
        <begin position="550"/>
        <end position="717"/>
    </location>
</feature>
<dbReference type="EMBL" id="OU466860">
    <property type="protein sequence ID" value="CAH2058598.1"/>
    <property type="molecule type" value="Genomic_DNA"/>
</dbReference>
<dbReference type="InterPro" id="IPR014001">
    <property type="entry name" value="Helicase_ATP-bd"/>
</dbReference>
<dbReference type="GO" id="GO:0003724">
    <property type="term" value="F:RNA helicase activity"/>
    <property type="evidence" value="ECO:0007669"/>
    <property type="project" value="InterPro"/>
</dbReference>
<evidence type="ECO:0000256" key="2">
    <source>
        <dbReference type="ARBA" id="ARBA00005189"/>
    </source>
</evidence>
<dbReference type="GO" id="GO:0141152">
    <property type="term" value="F:glycerol-3-phosphate dehydrogenase (NAD+) activity"/>
    <property type="evidence" value="ECO:0007669"/>
    <property type="project" value="UniProtKB-UniRule"/>
</dbReference>
<keyword evidence="16" id="KW-0443">Lipid metabolism</keyword>
<dbReference type="NCBIfam" id="TIGR00756">
    <property type="entry name" value="PPR"/>
    <property type="match status" value="3"/>
</dbReference>
<keyword evidence="7" id="KW-0677">Repeat</keyword>
<dbReference type="NCBIfam" id="NF000940">
    <property type="entry name" value="PRK00094.1-2"/>
    <property type="match status" value="1"/>
</dbReference>
<protein>
    <recommendedName>
        <fullName evidence="25">Glycerol-3-phosphate dehydrogenase [NAD(+)]</fullName>
        <ecNumber evidence="25">1.1.1.8</ecNumber>
    </recommendedName>
</protein>
<dbReference type="FunFam" id="3.40.50.720:FF:000019">
    <property type="entry name" value="Glycerol-3-phosphate dehydrogenase [NAD(P)+]"/>
    <property type="match status" value="1"/>
</dbReference>
<comment type="subcellular location">
    <subcellularLocation>
        <location evidence="1">Plastid</location>
        <location evidence="1">Chloroplast</location>
    </subcellularLocation>
</comment>
<feature type="non-terminal residue" evidence="30">
    <location>
        <position position="1690"/>
    </location>
</feature>
<evidence type="ECO:0000256" key="12">
    <source>
        <dbReference type="ARBA" id="ARBA00022884"/>
    </source>
</evidence>
<dbReference type="PRINTS" id="PR00077">
    <property type="entry name" value="GPDHDRGNASE"/>
</dbReference>
<dbReference type="PROSITE" id="PS51192">
    <property type="entry name" value="HELICASE_ATP_BIND_1"/>
    <property type="match status" value="1"/>
</dbReference>
<dbReference type="GO" id="GO:0008654">
    <property type="term" value="P:phospholipid biosynthetic process"/>
    <property type="evidence" value="ECO:0007669"/>
    <property type="project" value="UniProtKB-KW"/>
</dbReference>
<dbReference type="HAMAP" id="MF_00394">
    <property type="entry name" value="NAD_Glyc3P_dehydrog"/>
    <property type="match status" value="1"/>
</dbReference>
<evidence type="ECO:0000256" key="24">
    <source>
        <dbReference type="RuleBase" id="RU000437"/>
    </source>
</evidence>
<feature type="repeat" description="PPR" evidence="23">
    <location>
        <begin position="1299"/>
        <end position="1333"/>
    </location>
</feature>
<sequence>GESVSISGPNKIRPNIILTGSKYRYGPRNRQTKFCSLSFSLARSLSISPVGWLGFLFGSSSQKSAKMAASVQPACLDLHFSGKHPPLLKHNAFFVRCVSSPSNFPEPDSLTDPPDLNMSKDQRKVVRIAWEKLVRWSRSWRAKAKTDVLERTRKVVVLGGGSFGTAMAAHVARRKEGLEVNMLVRDSFVCQSINENHHNCKYFPEHKLPENVIATTDARAALLDADYCLHAVPVQFSSSFLEGISGYVDPGLPFISLSKGLELNTLRMMSQIIPTALKNPRQPFVALSGPSFALELMNNLPTAMVVASKDKKLANAVQQLLASSYLRINTSSDVTGVEIAGALKNVLAIAAGIVDGMKLGNNSMAALVSQGCSEIRWLATKMGAKPTTITGLSGTGDIMLTCFVNLSRNRTVGVRLGSGETLDDILSSMNQVAEGVATAGAVIALAQKYNVKLPVLTAVAKIIDNELTPTKAVLELMNLPQVEETKKTMVNRTQKSARETKQEVKDGSKAKSGLFASCSFSSLGLDPKLSDQLKERMGFEAPTLVQAQAIPVILSGRDVLVNAPTGTGKTIAYLAPIVHHLQGHSPKVDRSHGTFALVIVPTQELCLQVYETLEKLLHRFHWIVPGYVMGGEKKAKEKARLRKGISILIATPGRLLDHLQNTASFVHKNLRSRQNEPEETDDVVPMGAQKQHLLLSATLNDKVNHLAKLSLDDPVMIGLESSKLQQSLPLESPDSDEDDLVIHVNKSANPSSEDYGIPSQLVQKYVKVPCGARLVALLSVLKNLFEREASQKVVVFFSTRDAVDFHYSLLSEFQWPPKSESEEEEETKQLFLKCKTFRLHGSMEQEDRRSAFGTFKAEKQALLLSTDVAARGLDFPKVRCIIQYDCPGEATEYVHRVGRTARIGEKGEALLFLQPVEIDYLKDLKKHGATLAEYPLLKVLDKFPLLGNMPRIKKVLSLESHPWVISLQRALEFFTYAEPKMKNLAKNAFVSWVRGYAAHKGELKSIFVVKKLHLGHVAKSFALKEQPSLVGKSHHKETMKRKRDERQKGQHKSKRKKMSGGSRTCSFLTNLCYGKTIHASVIVLGRRYDPFIATSLVNMYVKCGSLDHAVQVFDDWSQSGVSAGDVTVWNSLIDGYFKFRKFKQGIGRFRRMLVLGVRPDAFSLTIVVSVLCKEGKLRREEGRQIHGYMLRNSLAGDSFLRTALIDMYFKFGLATDAWRVFLEIEDKSNVVLWNVMIVGFVDSGLCEFSLELYTLAKNNSVKLVSTSFTGALGACGRGEDFGFGRQIHCDVVKVGLDNDPYVCTSLLSMYSKCGMVGEAETVFSCVIDKRLEMWNTMIAAYADNDYGYSALELFGFMRQNSVVMPDSFTISNVIACCSTLGLFGYGKSVHAELFKRPIQRTPAIESALLTLYSKCGCDTDAYLVFKSMEEKDMIAWGSLISGLCKNGKFKEVLEVFGSMKDDDDDSLRPDSDMMTSVINACAGLEALSFGLQVHGVMIKTGQVMDGFVGSSLIDLYSKCGLPEMALKVFSTMRPDNIFAWNAMISCYSRNNLPELSLELFNLMLNHGVFPDSVSITSVLVAVSSTASLLKGKNEVRLMRWAPSLGAAGLAARPRPEDKGFALVVGIGAAMAAQGSSSSDCTVFFKFNGLEDVAGGGAAMDPHKSSSSDFAADFTVLIFGLELAAIKSDEN</sequence>
<evidence type="ECO:0000313" key="31">
    <source>
        <dbReference type="Proteomes" id="UP000836841"/>
    </source>
</evidence>
<dbReference type="InterPro" id="IPR014014">
    <property type="entry name" value="RNA_helicase_DEAD_Q_motif"/>
</dbReference>
<keyword evidence="11" id="KW-0067">ATP-binding</keyword>
<dbReference type="FunFam" id="1.25.40.10:FF:000343">
    <property type="entry name" value="Pentatricopeptide repeat-containing protein At3g58590"/>
    <property type="match status" value="1"/>
</dbReference>
<dbReference type="EC" id="1.1.1.8" evidence="25"/>
<dbReference type="FunFam" id="1.25.40.10:FF:000285">
    <property type="entry name" value="Pentatricopeptide repeat-containing protein, chloroplastic"/>
    <property type="match status" value="1"/>
</dbReference>
<dbReference type="InterPro" id="IPR027417">
    <property type="entry name" value="P-loop_NTPase"/>
</dbReference>
<comment type="pathway">
    <text evidence="20">Membrane lipid metabolism; glycerophospholipid metabolism.</text>
</comment>
<dbReference type="GO" id="GO:0003723">
    <property type="term" value="F:RNA binding"/>
    <property type="evidence" value="ECO:0007669"/>
    <property type="project" value="UniProtKB-KW"/>
</dbReference>
<dbReference type="InterPro" id="IPR002885">
    <property type="entry name" value="PPR_rpt"/>
</dbReference>
<evidence type="ECO:0000256" key="22">
    <source>
        <dbReference type="PROSITE-ProRule" id="PRU00552"/>
    </source>
</evidence>
<feature type="repeat" description="PPR" evidence="23">
    <location>
        <begin position="1125"/>
        <end position="1159"/>
    </location>
</feature>
<dbReference type="Gene3D" id="1.10.1040.10">
    <property type="entry name" value="N-(1-d-carboxylethyl)-l-norvaline Dehydrogenase, domain 2"/>
    <property type="match status" value="1"/>
</dbReference>
<dbReference type="Gene3D" id="3.40.50.300">
    <property type="entry name" value="P-loop containing nucleotide triphosphate hydrolases"/>
    <property type="match status" value="2"/>
</dbReference>
<evidence type="ECO:0000256" key="16">
    <source>
        <dbReference type="ARBA" id="ARBA00023098"/>
    </source>
</evidence>
<evidence type="ECO:0000256" key="1">
    <source>
        <dbReference type="ARBA" id="ARBA00004229"/>
    </source>
</evidence>
<proteinExistence type="inferred from homology"/>
<keyword evidence="5" id="KW-0150">Chloroplast</keyword>
<comment type="pathway">
    <text evidence="19">Phospholipid metabolism.</text>
</comment>
<feature type="repeat" description="PPR" evidence="23">
    <location>
        <begin position="1536"/>
        <end position="1570"/>
    </location>
</feature>
<feature type="region of interest" description="Disordered" evidence="26">
    <location>
        <begin position="1029"/>
        <end position="1062"/>
    </location>
</feature>
<dbReference type="Pfam" id="PF00270">
    <property type="entry name" value="DEAD"/>
    <property type="match status" value="1"/>
</dbReference>
<feature type="compositionally biased region" description="Basic and acidic residues" evidence="26">
    <location>
        <begin position="496"/>
        <end position="508"/>
    </location>
</feature>
<feature type="non-terminal residue" evidence="30">
    <location>
        <position position="1"/>
    </location>
</feature>
<dbReference type="Gene3D" id="1.25.40.10">
    <property type="entry name" value="Tetratricopeptide repeat domain"/>
    <property type="match status" value="5"/>
</dbReference>
<dbReference type="GO" id="GO:0005975">
    <property type="term" value="P:carbohydrate metabolic process"/>
    <property type="evidence" value="ECO:0007669"/>
    <property type="project" value="InterPro"/>
</dbReference>
<dbReference type="SMART" id="SM00487">
    <property type="entry name" value="DEXDc"/>
    <property type="match status" value="1"/>
</dbReference>
<evidence type="ECO:0000256" key="7">
    <source>
        <dbReference type="ARBA" id="ARBA00022737"/>
    </source>
</evidence>
<dbReference type="SMART" id="SM00490">
    <property type="entry name" value="HELICc"/>
    <property type="match status" value="1"/>
</dbReference>
<evidence type="ECO:0000256" key="4">
    <source>
        <dbReference type="ARBA" id="ARBA00022516"/>
    </source>
</evidence>
<comment type="similarity">
    <text evidence="3 24">Belongs to the NAD-dependent glycerol-3-phosphate dehydrogenase family.</text>
</comment>
<evidence type="ECO:0000256" key="19">
    <source>
        <dbReference type="ARBA" id="ARBA00025707"/>
    </source>
</evidence>
<keyword evidence="31" id="KW-1185">Reference proteome</keyword>
<dbReference type="InterPro" id="IPR001650">
    <property type="entry name" value="Helicase_C-like"/>
</dbReference>